<keyword evidence="1" id="KW-0479">Metal-binding</keyword>
<evidence type="ECO:0000313" key="2">
    <source>
        <dbReference type="EMBL" id="MBT4870548.1"/>
    </source>
</evidence>
<sequence>MEKYIQTATNILFDFIKIKQDDTVLILIDKKNVIADSFSKALKENNIDTKKIKITLNRRHSEPIPEVWDHFMWADIIVAPTKNSITHSPQTIKAAKLGKKILSMPSITREIFLSIENADFEGIEKENKKILKQVEGKQKVHITTKRGTNLTFEITKRRWVGLREKRGGFVANLPNGEVFCAPIENSANGKIVMDYWMDEINPKSNATLEIKNGKIVKWSRGAKPFINEHKVKNGFIIAEFGIGTNRSHKKPLGNILYDEKIFKSVHIAFGNNVSFGGKNKSSVHSDMILMKPLVEVNGKKLKW</sequence>
<dbReference type="AlphaFoldDB" id="A0A8T5GFQ0"/>
<accession>A0A8T5GFQ0</accession>
<evidence type="ECO:0000313" key="3">
    <source>
        <dbReference type="Proteomes" id="UP000722459"/>
    </source>
</evidence>
<reference evidence="2" key="1">
    <citation type="journal article" date="2021" name="ISME J.">
        <title>Mercury methylation by metabolically versatile and cosmopolitan marine bacteria.</title>
        <authorList>
            <person name="Lin H."/>
            <person name="Ascher D.B."/>
            <person name="Myung Y."/>
            <person name="Lamborg C.H."/>
            <person name="Hallam S.J."/>
            <person name="Gionfriddo C.M."/>
            <person name="Holt K.E."/>
            <person name="Moreau J.W."/>
        </authorList>
    </citation>
    <scope>NUCLEOTIDE SEQUENCE</scope>
    <source>
        <strain evidence="2">SI075_bin30</strain>
    </source>
</reference>
<protein>
    <submittedName>
        <fullName evidence="2">Aminopeptidase</fullName>
    </submittedName>
</protein>
<keyword evidence="2" id="KW-0645">Protease</keyword>
<dbReference type="PANTHER" id="PTHR34448">
    <property type="entry name" value="AMINOPEPTIDASE"/>
    <property type="match status" value="1"/>
</dbReference>
<evidence type="ECO:0000256" key="1">
    <source>
        <dbReference type="ARBA" id="ARBA00022723"/>
    </source>
</evidence>
<dbReference type="GO" id="GO:0046872">
    <property type="term" value="F:metal ion binding"/>
    <property type="evidence" value="ECO:0007669"/>
    <property type="project" value="UniProtKB-KW"/>
</dbReference>
<comment type="caution">
    <text evidence="2">The sequence shown here is derived from an EMBL/GenBank/DDBJ whole genome shotgun (WGS) entry which is preliminary data.</text>
</comment>
<keyword evidence="2" id="KW-0378">Hydrolase</keyword>
<name>A0A8T5GFQ0_9ARCH</name>
<organism evidence="2 3">
    <name type="scientific">Candidatus Iainarchaeum sp</name>
    <dbReference type="NCBI Taxonomy" id="3101447"/>
    <lineage>
        <taxon>Archaea</taxon>
        <taxon>Candidatus Iainarchaeota</taxon>
        <taxon>Candidatus Iainarchaeia</taxon>
        <taxon>Candidatus Iainarchaeales</taxon>
        <taxon>Candidatus Iainarchaeaceae</taxon>
        <taxon>Candidatus Iainarchaeum</taxon>
    </lineage>
</organism>
<dbReference type="SUPFAM" id="SSF144052">
    <property type="entry name" value="Thermophilic metalloprotease-like"/>
    <property type="match status" value="1"/>
</dbReference>
<keyword evidence="2" id="KW-0031">Aminopeptidase</keyword>
<dbReference type="EMBL" id="JABJNZ010000045">
    <property type="protein sequence ID" value="MBT4870548.1"/>
    <property type="molecule type" value="Genomic_DNA"/>
</dbReference>
<dbReference type="GO" id="GO:0006508">
    <property type="term" value="P:proteolysis"/>
    <property type="evidence" value="ECO:0007669"/>
    <property type="project" value="InterPro"/>
</dbReference>
<proteinExistence type="predicted"/>
<dbReference type="InterPro" id="IPR000787">
    <property type="entry name" value="Peptidase_M29"/>
</dbReference>
<gene>
    <name evidence="2" type="ORF">HON47_03175</name>
</gene>
<dbReference type="Proteomes" id="UP000722459">
    <property type="component" value="Unassembled WGS sequence"/>
</dbReference>
<dbReference type="GO" id="GO:0004177">
    <property type="term" value="F:aminopeptidase activity"/>
    <property type="evidence" value="ECO:0007669"/>
    <property type="project" value="UniProtKB-KW"/>
</dbReference>
<dbReference type="Pfam" id="PF02073">
    <property type="entry name" value="Peptidase_M29"/>
    <property type="match status" value="1"/>
</dbReference>
<dbReference type="PANTHER" id="PTHR34448:SF1">
    <property type="entry name" value="BLL6088 PROTEIN"/>
    <property type="match status" value="1"/>
</dbReference>
<dbReference type="InterPro" id="IPR052170">
    <property type="entry name" value="M29_Exopeptidase"/>
</dbReference>